<gene>
    <name evidence="2" type="ORF">M513_05495</name>
    <name evidence="3" type="ORF">M514_05495</name>
</gene>
<dbReference type="InterPro" id="IPR040807">
    <property type="entry name" value="DUF5522"/>
</dbReference>
<organism evidence="3">
    <name type="scientific">Trichuris suis</name>
    <name type="common">pig whipworm</name>
    <dbReference type="NCBI Taxonomy" id="68888"/>
    <lineage>
        <taxon>Eukaryota</taxon>
        <taxon>Metazoa</taxon>
        <taxon>Ecdysozoa</taxon>
        <taxon>Nematoda</taxon>
        <taxon>Enoplea</taxon>
        <taxon>Dorylaimia</taxon>
        <taxon>Trichinellida</taxon>
        <taxon>Trichuridae</taxon>
        <taxon>Trichuris</taxon>
    </lineage>
</organism>
<keyword evidence="4" id="KW-1185">Reference proteome</keyword>
<dbReference type="Proteomes" id="UP000030764">
    <property type="component" value="Unassembled WGS sequence"/>
</dbReference>
<proteinExistence type="predicted"/>
<evidence type="ECO:0000313" key="3">
    <source>
        <dbReference type="EMBL" id="KFD62800.1"/>
    </source>
</evidence>
<sequence length="222" mass="25127">MVGGISVNFGLKCFLLCELCPCIVTSKLVRSSVASNQPQCLRCFASSRVFSRKNLCQSCSSDSTDITKEGEDEKEQPSLFVEENRILPEPQKQFSVEEIVTQARAAINEQLAAGKTVKLPFRMWQLAMSRCTLRYDDYKKLSPHAREIVALHWTSVKQHKLTYVDPRTKYHVMNVTSLLLNGSCCGRGCRHCPYGHQNASEGVKQSMKWNGAFYQDVNETDY</sequence>
<dbReference type="AlphaFoldDB" id="A0A085N004"/>
<evidence type="ECO:0000313" key="2">
    <source>
        <dbReference type="EMBL" id="KFD53579.1"/>
    </source>
</evidence>
<feature type="signal peptide" evidence="1">
    <location>
        <begin position="1"/>
        <end position="25"/>
    </location>
</feature>
<name>A0A085N004_9BILA</name>
<dbReference type="EMBL" id="KL367587">
    <property type="protein sequence ID" value="KFD62800.1"/>
    <property type="molecule type" value="Genomic_DNA"/>
</dbReference>
<feature type="non-terminal residue" evidence="3">
    <location>
        <position position="222"/>
    </location>
</feature>
<protein>
    <submittedName>
        <fullName evidence="3">Uncharacterized protein</fullName>
    </submittedName>
</protein>
<evidence type="ECO:0000313" key="4">
    <source>
        <dbReference type="Proteomes" id="UP000030764"/>
    </source>
</evidence>
<accession>A0A085N004</accession>
<dbReference type="Pfam" id="PF17653">
    <property type="entry name" value="DUF5522"/>
    <property type="match status" value="1"/>
</dbReference>
<dbReference type="EMBL" id="KL363215">
    <property type="protein sequence ID" value="KFD53579.1"/>
    <property type="molecule type" value="Genomic_DNA"/>
</dbReference>
<dbReference type="PANTHER" id="PTHR21037:SF2">
    <property type="entry name" value="SIMILAR TO NOVEL PROTEIN"/>
    <property type="match status" value="1"/>
</dbReference>
<reference evidence="3 4" key="1">
    <citation type="journal article" date="2014" name="Nat. Genet.">
        <title>Genome and transcriptome of the porcine whipworm Trichuris suis.</title>
        <authorList>
            <person name="Jex A.R."/>
            <person name="Nejsum P."/>
            <person name="Schwarz E.M."/>
            <person name="Hu L."/>
            <person name="Young N.D."/>
            <person name="Hall R.S."/>
            <person name="Korhonen P.K."/>
            <person name="Liao S."/>
            <person name="Thamsborg S."/>
            <person name="Xia J."/>
            <person name="Xu P."/>
            <person name="Wang S."/>
            <person name="Scheerlinck J.P."/>
            <person name="Hofmann A."/>
            <person name="Sternberg P.W."/>
            <person name="Wang J."/>
            <person name="Gasser R.B."/>
        </authorList>
    </citation>
    <scope>NUCLEOTIDE SEQUENCE [LARGE SCALE GENOMIC DNA]</scope>
    <source>
        <strain evidence="3">DCEP-RM93F</strain>
        <strain evidence="2">DCEP-RM93M</strain>
    </source>
</reference>
<keyword evidence="1" id="KW-0732">Signal</keyword>
<evidence type="ECO:0000256" key="1">
    <source>
        <dbReference type="SAM" id="SignalP"/>
    </source>
</evidence>
<feature type="chain" id="PRO_5010405346" evidence="1">
    <location>
        <begin position="26"/>
        <end position="222"/>
    </location>
</feature>
<dbReference type="Proteomes" id="UP000030758">
    <property type="component" value="Unassembled WGS sequence"/>
</dbReference>
<dbReference type="PANTHER" id="PTHR21037">
    <property type="entry name" value="39S RIBOSOMAL PROTEIN L14, MITOCHONDRIAL"/>
    <property type="match status" value="1"/>
</dbReference>